<feature type="region of interest" description="Disordered" evidence="8">
    <location>
        <begin position="263"/>
        <end position="284"/>
    </location>
</feature>
<reference evidence="9 10" key="1">
    <citation type="submission" date="2019-06" db="EMBL/GenBank/DDBJ databases">
        <authorList>
            <person name="Broberg M."/>
        </authorList>
    </citation>
    <scope>NUCLEOTIDE SEQUENCE [LARGE SCALE GENOMIC DNA]</scope>
</reference>
<keyword evidence="6" id="KW-0539">Nucleus</keyword>
<organism evidence="9 10">
    <name type="scientific">Bionectria ochroleuca</name>
    <name type="common">Gliocladium roseum</name>
    <dbReference type="NCBI Taxonomy" id="29856"/>
    <lineage>
        <taxon>Eukaryota</taxon>
        <taxon>Fungi</taxon>
        <taxon>Dikarya</taxon>
        <taxon>Ascomycota</taxon>
        <taxon>Pezizomycotina</taxon>
        <taxon>Sordariomycetes</taxon>
        <taxon>Hypocreomycetidae</taxon>
        <taxon>Hypocreales</taxon>
        <taxon>Bionectriaceae</taxon>
        <taxon>Clonostachys</taxon>
    </lineage>
</organism>
<comment type="similarity">
    <text evidence="3">Belongs to the CENP-K/MCM22 family.</text>
</comment>
<keyword evidence="7" id="KW-0137">Centromere</keyword>
<name>A0ABY6UVC3_BIOOC</name>
<evidence type="ECO:0000256" key="2">
    <source>
        <dbReference type="ARBA" id="ARBA00004584"/>
    </source>
</evidence>
<gene>
    <name evidence="9" type="ORF">CLO192961_LOCUS362895</name>
</gene>
<feature type="compositionally biased region" description="Basic and acidic residues" evidence="8">
    <location>
        <begin position="176"/>
        <end position="189"/>
    </location>
</feature>
<evidence type="ECO:0000313" key="10">
    <source>
        <dbReference type="Proteomes" id="UP000766486"/>
    </source>
</evidence>
<comment type="caution">
    <text evidence="9">The sequence shown here is derived from an EMBL/GenBank/DDBJ whole genome shotgun (WGS) entry which is preliminary data.</text>
</comment>
<proteinExistence type="inferred from homology"/>
<evidence type="ECO:0000256" key="1">
    <source>
        <dbReference type="ARBA" id="ARBA00004123"/>
    </source>
</evidence>
<evidence type="ECO:0000256" key="4">
    <source>
        <dbReference type="ARBA" id="ARBA00022454"/>
    </source>
</evidence>
<feature type="compositionally biased region" description="Basic and acidic residues" evidence="8">
    <location>
        <begin position="263"/>
        <end position="282"/>
    </location>
</feature>
<evidence type="ECO:0000256" key="5">
    <source>
        <dbReference type="ARBA" id="ARBA00023054"/>
    </source>
</evidence>
<evidence type="ECO:0000256" key="7">
    <source>
        <dbReference type="ARBA" id="ARBA00023328"/>
    </source>
</evidence>
<dbReference type="PANTHER" id="PTHR14401">
    <property type="entry name" value="CENTROMERE PROTEIN K"/>
    <property type="match status" value="1"/>
</dbReference>
<keyword evidence="5" id="KW-0175">Coiled coil</keyword>
<feature type="compositionally biased region" description="Polar residues" evidence="8">
    <location>
        <begin position="53"/>
        <end position="62"/>
    </location>
</feature>
<feature type="region of interest" description="Disordered" evidence="8">
    <location>
        <begin position="43"/>
        <end position="62"/>
    </location>
</feature>
<comment type="subcellular location">
    <subcellularLocation>
        <location evidence="2">Chromosome</location>
        <location evidence="2">Centromere</location>
    </subcellularLocation>
    <subcellularLocation>
        <location evidence="1">Nucleus</location>
    </subcellularLocation>
</comment>
<dbReference type="EMBL" id="CABFNS010000872">
    <property type="protein sequence ID" value="VUC33889.1"/>
    <property type="molecule type" value="Genomic_DNA"/>
</dbReference>
<accession>A0ABY6UVC3</accession>
<dbReference type="PANTHER" id="PTHR14401:SF6">
    <property type="entry name" value="CENTROMERE PROTEIN K"/>
    <property type="match status" value="1"/>
</dbReference>
<dbReference type="Proteomes" id="UP000766486">
    <property type="component" value="Unassembled WGS sequence"/>
</dbReference>
<sequence length="351" mass="39237">MESSSFNSEAQTYSSNLDYTLKELQKKVKDHEVELAKARAPNKYPLPHRYTGSAHQLTGKPNQQLKARRGGVISSPAVQIQVINNALETATNSEPFMPFPGSVLPALLALRKTHETINESRAYLASQTAVADGEKRELESELTRLKDQSLLTEALDTRIKSLRQELTSTTETDPEDGLRERQEELQQKKKRYDVESKQLFKSLRQFIDEHLAPMLAAEDLGGPIVGDMMDIDQQDLESGFNAQGKTKRAKTGDGVEKGQRRLDEIWGDGGEGRQDRDSEDKTAAAGNEMKQLLQALVQQLDEAKGDNSRSYVKLARESAAARFLVRSQVAQFHPKDASRLRLVDFGRELDA</sequence>
<keyword evidence="10" id="KW-1185">Reference proteome</keyword>
<evidence type="ECO:0000256" key="6">
    <source>
        <dbReference type="ARBA" id="ARBA00023242"/>
    </source>
</evidence>
<feature type="region of interest" description="Disordered" evidence="8">
    <location>
        <begin position="165"/>
        <end position="189"/>
    </location>
</feature>
<protein>
    <recommendedName>
        <fullName evidence="11">Centromere protein H C-terminal domain-containing protein</fullName>
    </recommendedName>
</protein>
<evidence type="ECO:0008006" key="11">
    <source>
        <dbReference type="Google" id="ProtNLM"/>
    </source>
</evidence>
<dbReference type="InterPro" id="IPR020993">
    <property type="entry name" value="Centromere_CenpK"/>
</dbReference>
<evidence type="ECO:0000256" key="3">
    <source>
        <dbReference type="ARBA" id="ARBA00005795"/>
    </source>
</evidence>
<evidence type="ECO:0000313" key="9">
    <source>
        <dbReference type="EMBL" id="VUC33889.1"/>
    </source>
</evidence>
<evidence type="ECO:0000256" key="8">
    <source>
        <dbReference type="SAM" id="MobiDB-lite"/>
    </source>
</evidence>
<keyword evidence="4" id="KW-0158">Chromosome</keyword>